<feature type="region of interest" description="Disordered" evidence="10">
    <location>
        <begin position="411"/>
        <end position="507"/>
    </location>
</feature>
<keyword evidence="3 9" id="KW-0812">Transmembrane</keyword>
<dbReference type="STRING" id="1448320.A0A319E644"/>
<evidence type="ECO:0000256" key="9">
    <source>
        <dbReference type="RuleBase" id="RU003945"/>
    </source>
</evidence>
<protein>
    <submittedName>
        <fullName evidence="13">Inner membrane protein translocase</fullName>
    </submittedName>
</protein>
<dbReference type="InterPro" id="IPR028055">
    <property type="entry name" value="YidC/Oxa/ALB_C"/>
</dbReference>
<dbReference type="PANTHER" id="PTHR12428:SF66">
    <property type="entry name" value="MITOCHONDRIAL INNER MEMBRANE PROTEIN OXA1L"/>
    <property type="match status" value="1"/>
</dbReference>
<keyword evidence="7" id="KW-0496">Mitochondrion</keyword>
<evidence type="ECO:0000259" key="12">
    <source>
        <dbReference type="Pfam" id="PF02096"/>
    </source>
</evidence>
<feature type="domain" description="Membrane insertase YidC/Oxa/ALB C-terminal" evidence="12">
    <location>
        <begin position="148"/>
        <end position="342"/>
    </location>
</feature>
<feature type="compositionally biased region" description="Basic and acidic residues" evidence="10">
    <location>
        <begin position="444"/>
        <end position="472"/>
    </location>
</feature>
<dbReference type="Proteomes" id="UP000247810">
    <property type="component" value="Unassembled WGS sequence"/>
</dbReference>
<evidence type="ECO:0000256" key="8">
    <source>
        <dbReference type="ARBA" id="ARBA00023136"/>
    </source>
</evidence>
<accession>A0A319E644</accession>
<evidence type="ECO:0000256" key="6">
    <source>
        <dbReference type="ARBA" id="ARBA00022989"/>
    </source>
</evidence>
<dbReference type="NCBIfam" id="TIGR03592">
    <property type="entry name" value="yidC_oxa1_cterm"/>
    <property type="match status" value="1"/>
</dbReference>
<proteinExistence type="inferred from homology"/>
<name>A0A319E644_9EURO</name>
<evidence type="ECO:0000256" key="5">
    <source>
        <dbReference type="ARBA" id="ARBA00022946"/>
    </source>
</evidence>
<evidence type="ECO:0000256" key="4">
    <source>
        <dbReference type="ARBA" id="ARBA00022792"/>
    </source>
</evidence>
<dbReference type="AlphaFoldDB" id="A0A319E644"/>
<keyword evidence="8 11" id="KW-0472">Membrane</keyword>
<evidence type="ECO:0000256" key="10">
    <source>
        <dbReference type="SAM" id="MobiDB-lite"/>
    </source>
</evidence>
<dbReference type="CDD" id="cd20069">
    <property type="entry name" value="5TM_Oxa1-like"/>
    <property type="match status" value="1"/>
</dbReference>
<feature type="transmembrane region" description="Helical" evidence="11">
    <location>
        <begin position="296"/>
        <end position="319"/>
    </location>
</feature>
<dbReference type="EMBL" id="KZ825842">
    <property type="protein sequence ID" value="PYH96158.1"/>
    <property type="molecule type" value="Genomic_DNA"/>
</dbReference>
<dbReference type="GO" id="GO:0032979">
    <property type="term" value="P:protein insertion into mitochondrial inner membrane from matrix"/>
    <property type="evidence" value="ECO:0007669"/>
    <property type="project" value="TreeGrafter"/>
</dbReference>
<dbReference type="VEuPathDB" id="FungiDB:BO71DRAFT_376052"/>
<sequence>MLAGSGLNGRGVLPAVARQQFSSLSRSSRSISSFRPQVSRTAIPSGPLKQSLTGTRSWRPATAVLGASAARFNSTSTSTSPVAPETPSTDFPTGTGDQSLSDLTAWDVNSIPEKIGYLKELGLDFGWGPSSIVEFFIEHFHIWGGLPWWGGIVATGMVLRLALFKPMLGAVDTSTKMSNIKYLLDPLRAKMSLYQGQQRMNEMAMVREEIAQLQKKHEIKAWKSFIPLLQVPFGFGCYRVVKNMASLPVPGLASESFGWIHDLTVADPYYVLPVISSAMMYLTFKKGGEQGTNQLTGTAVGNAVLFGLPLMSFGFMAFFPSALQLYFVATGMFGLGQSYLVHSPAFRSFFNITQVQAPPSDEHSVSAQSKALRMLTDEITAEKARLEKESSAQAKLQVSLLDRLLNNAKQSKDKMVQETKDKLDEIRGSTPAKNADGTLAEPPRLSEKDRKLADDYEKRRREEEEWKREERNHARRQAHQRAMEQSREKARSAFLKASSSSKGPSNQ</sequence>
<evidence type="ECO:0000256" key="1">
    <source>
        <dbReference type="ARBA" id="ARBA00004448"/>
    </source>
</evidence>
<keyword evidence="5" id="KW-0809">Transit peptide</keyword>
<dbReference type="Pfam" id="PF02096">
    <property type="entry name" value="60KD_IMP"/>
    <property type="match status" value="1"/>
</dbReference>
<evidence type="ECO:0000256" key="11">
    <source>
        <dbReference type="SAM" id="Phobius"/>
    </source>
</evidence>
<reference evidence="13 14" key="1">
    <citation type="submission" date="2018-02" db="EMBL/GenBank/DDBJ databases">
        <title>The genomes of Aspergillus section Nigri reveals drivers in fungal speciation.</title>
        <authorList>
            <consortium name="DOE Joint Genome Institute"/>
            <person name="Vesth T.C."/>
            <person name="Nybo J."/>
            <person name="Theobald S."/>
            <person name="Brandl J."/>
            <person name="Frisvad J.C."/>
            <person name="Nielsen K.F."/>
            <person name="Lyhne E.K."/>
            <person name="Kogle M.E."/>
            <person name="Kuo A."/>
            <person name="Riley R."/>
            <person name="Clum A."/>
            <person name="Nolan M."/>
            <person name="Lipzen A."/>
            <person name="Salamov A."/>
            <person name="Henrissat B."/>
            <person name="Wiebenga A."/>
            <person name="De vries R.P."/>
            <person name="Grigoriev I.V."/>
            <person name="Mortensen U.H."/>
            <person name="Andersen M.R."/>
            <person name="Baker S.E."/>
        </authorList>
    </citation>
    <scope>NUCLEOTIDE SEQUENCE [LARGE SCALE GENOMIC DNA]</scope>
    <source>
        <strain evidence="13 14">CBS 707.79</strain>
    </source>
</reference>
<feature type="region of interest" description="Disordered" evidence="10">
    <location>
        <begin position="72"/>
        <end position="96"/>
    </location>
</feature>
<dbReference type="OrthoDB" id="2148490at2759"/>
<comment type="subcellular location">
    <subcellularLocation>
        <location evidence="9">Membrane</location>
        <topology evidence="9">Multi-pass membrane protein</topology>
    </subcellularLocation>
    <subcellularLocation>
        <location evidence="1">Mitochondrion inner membrane</location>
        <topology evidence="1">Multi-pass membrane protein</topology>
    </subcellularLocation>
</comment>
<evidence type="ECO:0000256" key="2">
    <source>
        <dbReference type="ARBA" id="ARBA00009877"/>
    </source>
</evidence>
<evidence type="ECO:0000256" key="7">
    <source>
        <dbReference type="ARBA" id="ARBA00023128"/>
    </source>
</evidence>
<evidence type="ECO:0000256" key="3">
    <source>
        <dbReference type="ARBA" id="ARBA00022692"/>
    </source>
</evidence>
<feature type="compositionally biased region" description="Basic and acidic residues" evidence="10">
    <location>
        <begin position="411"/>
        <end position="427"/>
    </location>
</feature>
<evidence type="ECO:0000313" key="14">
    <source>
        <dbReference type="Proteomes" id="UP000247810"/>
    </source>
</evidence>
<dbReference type="GO" id="GO:0005743">
    <property type="term" value="C:mitochondrial inner membrane"/>
    <property type="evidence" value="ECO:0007669"/>
    <property type="project" value="UniProtKB-SubCell"/>
</dbReference>
<feature type="compositionally biased region" description="Polar residues" evidence="10">
    <location>
        <begin position="497"/>
        <end position="507"/>
    </location>
</feature>
<organism evidence="13 14">
    <name type="scientific">Aspergillus ellipticus CBS 707.79</name>
    <dbReference type="NCBI Taxonomy" id="1448320"/>
    <lineage>
        <taxon>Eukaryota</taxon>
        <taxon>Fungi</taxon>
        <taxon>Dikarya</taxon>
        <taxon>Ascomycota</taxon>
        <taxon>Pezizomycotina</taxon>
        <taxon>Eurotiomycetes</taxon>
        <taxon>Eurotiomycetidae</taxon>
        <taxon>Eurotiales</taxon>
        <taxon>Aspergillaceae</taxon>
        <taxon>Aspergillus</taxon>
        <taxon>Aspergillus subgen. Circumdati</taxon>
    </lineage>
</organism>
<keyword evidence="4" id="KW-0999">Mitochondrion inner membrane</keyword>
<keyword evidence="6 11" id="KW-1133">Transmembrane helix</keyword>
<comment type="similarity">
    <text evidence="2 9">Belongs to the OXA1/ALB3/YidC family.</text>
</comment>
<keyword evidence="14" id="KW-1185">Reference proteome</keyword>
<evidence type="ECO:0000313" key="13">
    <source>
        <dbReference type="EMBL" id="PYH96158.1"/>
    </source>
</evidence>
<dbReference type="GO" id="GO:0032977">
    <property type="term" value="F:membrane insertase activity"/>
    <property type="evidence" value="ECO:0007669"/>
    <property type="project" value="InterPro"/>
</dbReference>
<gene>
    <name evidence="13" type="ORF">BO71DRAFT_376052</name>
</gene>
<dbReference type="PANTHER" id="PTHR12428">
    <property type="entry name" value="OXA1"/>
    <property type="match status" value="1"/>
</dbReference>
<feature type="compositionally biased region" description="Basic and acidic residues" evidence="10">
    <location>
        <begin position="481"/>
        <end position="491"/>
    </location>
</feature>
<dbReference type="InterPro" id="IPR001708">
    <property type="entry name" value="YidC/ALB3/OXA1/COX18"/>
</dbReference>